<dbReference type="EMBL" id="JBHUME010000002">
    <property type="protein sequence ID" value="MFD2611272.1"/>
    <property type="molecule type" value="Genomic_DNA"/>
</dbReference>
<dbReference type="PANTHER" id="PTHR11440">
    <property type="entry name" value="LECITHIN-CHOLESTEROL ACYLTRANSFERASE-RELATED"/>
    <property type="match status" value="1"/>
</dbReference>
<dbReference type="Pfam" id="PF02450">
    <property type="entry name" value="LCAT"/>
    <property type="match status" value="1"/>
</dbReference>
<evidence type="ECO:0000313" key="2">
    <source>
        <dbReference type="EMBL" id="MFD2611272.1"/>
    </source>
</evidence>
<dbReference type="SUPFAM" id="SSF53474">
    <property type="entry name" value="alpha/beta-Hydrolases"/>
    <property type="match status" value="1"/>
</dbReference>
<gene>
    <name evidence="2" type="ORF">ACFSUF_02420</name>
</gene>
<name>A0ABW5PAK1_9BACL</name>
<dbReference type="RefSeq" id="WP_377599740.1">
    <property type="nucleotide sequence ID" value="NZ_JBHUME010000002.1"/>
</dbReference>
<feature type="signal peptide" evidence="1">
    <location>
        <begin position="1"/>
        <end position="29"/>
    </location>
</feature>
<keyword evidence="3" id="KW-1185">Reference proteome</keyword>
<comment type="caution">
    <text evidence="2">The sequence shown here is derived from an EMBL/GenBank/DDBJ whole genome shotgun (WGS) entry which is preliminary data.</text>
</comment>
<dbReference type="InterPro" id="IPR003386">
    <property type="entry name" value="LACT/PDAT_acylTrfase"/>
</dbReference>
<proteinExistence type="predicted"/>
<organism evidence="2 3">
    <name type="scientific">Paenibacillus gansuensis</name>
    <dbReference type="NCBI Taxonomy" id="306542"/>
    <lineage>
        <taxon>Bacteria</taxon>
        <taxon>Bacillati</taxon>
        <taxon>Bacillota</taxon>
        <taxon>Bacilli</taxon>
        <taxon>Bacillales</taxon>
        <taxon>Paenibacillaceae</taxon>
        <taxon>Paenibacillus</taxon>
    </lineage>
</organism>
<evidence type="ECO:0000256" key="1">
    <source>
        <dbReference type="SAM" id="SignalP"/>
    </source>
</evidence>
<sequence>MMNIRLQKTAKAAAAALLSLSLLSQPVLPSVTASTLASASTAATAATVFTYDEQEQESNNLTTETGQPYQLTGSETFRYTGTISGKTDQYDFHPFRVEKSGYMNVKLFEEGTPKIMNLDIVDLAENELDDNYETVSSVQENVYLEAGNDYFVRAALSYSYFNQDISHDYRIEGSFTPQPVITVDPRTTAQAVTLGETINGIISAAKGEAWYTFTPDANYAATISVTPDAGSTSSFAYQLYDGAAVVAGGTPLILKQGMKYDLKITELKGEANQAFTLTLTQTAKVDEYEANDEHNRASITSLGLHASDQISATLHSAADVDWYQMKLGQSGVFDVGLASLPTGVNYYFKVYNEHFTLLADSENYAEKLIRNLPGTQNQMFYVKVYSKLGFHVTDSYELYTRSFRAAPGSDTEPNDRLEDAAPPIAVTLNEVLGGSLSEAGDQDWYTFQLAEGGRFEVEMFNFPSDDHRMDLYDKNRNPLYLSENNDMDPTNKLITGVSGAKGDLFYVHVYSVSRDQENFPAYEDYEIEIRMVGGDQYEVNNTRETAVSNYVTKLGRANESSVQGTIHEAADVDWYQLSPYTTGYFSVSIPVLSDKYRIDLYDAALQPVGNRWSDGTITDIFGKKDTAFYLKVSSKNGYSSNLHYYDIKVKLEQTGLETKENEINTNNDTTDVATNIPLGHDMLGMFHWNRDTDYYKLDLTGRKGTVWVALENKQPTWHFSIYDQNKNFIGASEGTGGVNGIVMVPFTEGVYYIQVYQETGLLNYHLNVPYRLKTIIRDMDSFENNNTFFSATEASVYPNKIIQIPGYPNQREFKGTIHSISDGDFYKVSNTGLPYDLQISVDRYDVWVLDGDGREISSSVKEGRNFSVIIPKNKTYYVKVASRDGSYDMWNYTLNIKCGGIVPILIVPGFGGTSLFHYNNEGEMENVWMNYNVSDTARHMLQSPSGEPDDVFFKDQNGGLWGISDIAPESEMLGQDKYFDLMIEDLRAEGYTSGNTLFGVPYYFIRDNTEAAGLLKRKIDQAISKTGSSKVMLISHSNGGLIVKEAMMDPNYAKKTGKWITMGTPWLGAPASLKSWIDGYDLDIPILSNSVGRQLAMHSPSAYGLIPSPGYFHTSNYMPVLTYLQKNSDERNDHRFVNIDSYAKMKDFLSRVNHGQDYPYLDFNEELMNRALSKHQSYYDAPLTDVPFYNISGYGMNTIGSYRYTHSVWDVAELADLDKLPILDESAVPVYVSGDGTVPLNSSRGRGTFGIGTKKMRTYSITGVEHMPLVRDNRNRQQVKQILIYGNEVPVAGITMPASTDGFLNDTTAYNTDGVTATVLSVPLTGEEASLTLTQQNGEKTVIKTRKDKTFEAEQKSAAVTVDKLGNRLWITVPADQETDIAWTGAEQAELKVYDMKNSEYKTSYKVKLTGKDKAFKVKNSKVQAGKGESLQVEETAVYK</sequence>
<dbReference type="SUPFAM" id="SSF89260">
    <property type="entry name" value="Collagen-binding domain"/>
    <property type="match status" value="2"/>
</dbReference>
<keyword evidence="1" id="KW-0732">Signal</keyword>
<dbReference type="InterPro" id="IPR029058">
    <property type="entry name" value="AB_hydrolase_fold"/>
</dbReference>
<accession>A0ABW5PAK1</accession>
<evidence type="ECO:0000313" key="3">
    <source>
        <dbReference type="Proteomes" id="UP001597541"/>
    </source>
</evidence>
<feature type="chain" id="PRO_5046482045" evidence="1">
    <location>
        <begin position="30"/>
        <end position="1440"/>
    </location>
</feature>
<dbReference type="Proteomes" id="UP001597541">
    <property type="component" value="Unassembled WGS sequence"/>
</dbReference>
<protein>
    <submittedName>
        <fullName evidence="2">Uncharacterized protein</fullName>
    </submittedName>
</protein>
<dbReference type="Gene3D" id="2.60.120.380">
    <property type="match status" value="5"/>
</dbReference>
<dbReference type="Gene3D" id="3.40.50.1820">
    <property type="entry name" value="alpha/beta hydrolase"/>
    <property type="match status" value="1"/>
</dbReference>
<reference evidence="3" key="1">
    <citation type="journal article" date="2019" name="Int. J. Syst. Evol. Microbiol.">
        <title>The Global Catalogue of Microorganisms (GCM) 10K type strain sequencing project: providing services to taxonomists for standard genome sequencing and annotation.</title>
        <authorList>
            <consortium name="The Broad Institute Genomics Platform"/>
            <consortium name="The Broad Institute Genome Sequencing Center for Infectious Disease"/>
            <person name="Wu L."/>
            <person name="Ma J."/>
        </authorList>
    </citation>
    <scope>NUCLEOTIDE SEQUENCE [LARGE SCALE GENOMIC DNA]</scope>
    <source>
        <strain evidence="3">KCTC 3950</strain>
    </source>
</reference>